<dbReference type="PANTHER" id="PTHR30419:SF8">
    <property type="entry name" value="NITROGEN ASSIMILATION TRANSCRIPTIONAL ACTIVATOR-RELATED"/>
    <property type="match status" value="1"/>
</dbReference>
<evidence type="ECO:0000256" key="2">
    <source>
        <dbReference type="ARBA" id="ARBA00023015"/>
    </source>
</evidence>
<evidence type="ECO:0000256" key="4">
    <source>
        <dbReference type="ARBA" id="ARBA00023163"/>
    </source>
</evidence>
<dbReference type="PANTHER" id="PTHR30419">
    <property type="entry name" value="HTH-TYPE TRANSCRIPTIONAL REGULATOR YBHD"/>
    <property type="match status" value="1"/>
</dbReference>
<dbReference type="AlphaFoldDB" id="A0A7W8HCF7"/>
<comment type="similarity">
    <text evidence="1">Belongs to the LysR transcriptional regulatory family.</text>
</comment>
<dbReference type="InterPro" id="IPR005119">
    <property type="entry name" value="LysR_subst-bd"/>
</dbReference>
<sequence>MTIRHLKIFIEVADSGKMSIAASKFYISQPTVSQIIRELEEHYHTRLFERISQKLYITPNGQTLLNNARKIVADFDALEKNMSRLNQKALFRIGISHVIDVELFSEVMDSLHFRSPDSDFSVRFISDTEIEDLLLSFDLDAGIMAGPTKSNDLINIPLINDYLAIVCPSGHPLFEKQCLVPEDLNGQRFALTQKGDFSRHALDTLTHNSHIEYKSFWESSNMDFIKAAVLNHNCLSLTSVRSFSQEAAQGIVHIYMSIDSGWNMPINLVYPKKKAISEPLKLLQYIFSHLQIPEISETDNIRTINL</sequence>
<dbReference type="PROSITE" id="PS50931">
    <property type="entry name" value="HTH_LYSR"/>
    <property type="match status" value="1"/>
</dbReference>
<dbReference type="InterPro" id="IPR050950">
    <property type="entry name" value="HTH-type_LysR_regulators"/>
</dbReference>
<dbReference type="InterPro" id="IPR036390">
    <property type="entry name" value="WH_DNA-bd_sf"/>
</dbReference>
<evidence type="ECO:0000313" key="6">
    <source>
        <dbReference type="EMBL" id="MBB5265832.1"/>
    </source>
</evidence>
<keyword evidence="3 6" id="KW-0238">DNA-binding</keyword>
<dbReference type="SUPFAM" id="SSF53850">
    <property type="entry name" value="Periplasmic binding protein-like II"/>
    <property type="match status" value="1"/>
</dbReference>
<feature type="domain" description="HTH lysR-type" evidence="5">
    <location>
        <begin position="1"/>
        <end position="58"/>
    </location>
</feature>
<evidence type="ECO:0000256" key="3">
    <source>
        <dbReference type="ARBA" id="ARBA00023125"/>
    </source>
</evidence>
<evidence type="ECO:0000313" key="7">
    <source>
        <dbReference type="Proteomes" id="UP000543642"/>
    </source>
</evidence>
<dbReference type="Pfam" id="PF03466">
    <property type="entry name" value="LysR_substrate"/>
    <property type="match status" value="1"/>
</dbReference>
<name>A0A7W8HCF7_9FIRM</name>
<dbReference type="InterPro" id="IPR036388">
    <property type="entry name" value="WH-like_DNA-bd_sf"/>
</dbReference>
<dbReference type="Gene3D" id="3.40.190.290">
    <property type="match status" value="1"/>
</dbReference>
<dbReference type="GO" id="GO:0005829">
    <property type="term" value="C:cytosol"/>
    <property type="evidence" value="ECO:0007669"/>
    <property type="project" value="TreeGrafter"/>
</dbReference>
<dbReference type="SUPFAM" id="SSF46785">
    <property type="entry name" value="Winged helix' DNA-binding domain"/>
    <property type="match status" value="1"/>
</dbReference>
<dbReference type="FunFam" id="1.10.10.10:FF:000001">
    <property type="entry name" value="LysR family transcriptional regulator"/>
    <property type="match status" value="1"/>
</dbReference>
<dbReference type="EMBL" id="JACHFW010000015">
    <property type="protein sequence ID" value="MBB5265832.1"/>
    <property type="molecule type" value="Genomic_DNA"/>
</dbReference>
<dbReference type="Proteomes" id="UP000543642">
    <property type="component" value="Unassembled WGS sequence"/>
</dbReference>
<organism evidence="6 7">
    <name type="scientific">Catenibacillus scindens</name>
    <dbReference type="NCBI Taxonomy" id="673271"/>
    <lineage>
        <taxon>Bacteria</taxon>
        <taxon>Bacillati</taxon>
        <taxon>Bacillota</taxon>
        <taxon>Clostridia</taxon>
        <taxon>Lachnospirales</taxon>
        <taxon>Lachnospiraceae</taxon>
        <taxon>Catenibacillus</taxon>
    </lineage>
</organism>
<dbReference type="PRINTS" id="PR00039">
    <property type="entry name" value="HTHLYSR"/>
</dbReference>
<keyword evidence="2" id="KW-0805">Transcription regulation</keyword>
<proteinExistence type="inferred from homology"/>
<protein>
    <submittedName>
        <fullName evidence="6">DNA-binding transcriptional LysR family regulator</fullName>
    </submittedName>
</protein>
<dbReference type="CDD" id="cd05466">
    <property type="entry name" value="PBP2_LTTR_substrate"/>
    <property type="match status" value="1"/>
</dbReference>
<keyword evidence="4" id="KW-0804">Transcription</keyword>
<comment type="caution">
    <text evidence="6">The sequence shown here is derived from an EMBL/GenBank/DDBJ whole genome shotgun (WGS) entry which is preliminary data.</text>
</comment>
<reference evidence="6 7" key="1">
    <citation type="submission" date="2020-08" db="EMBL/GenBank/DDBJ databases">
        <title>Genomic Encyclopedia of Type Strains, Phase IV (KMG-IV): sequencing the most valuable type-strain genomes for metagenomic binning, comparative biology and taxonomic classification.</title>
        <authorList>
            <person name="Goeker M."/>
        </authorList>
    </citation>
    <scope>NUCLEOTIDE SEQUENCE [LARGE SCALE GENOMIC DNA]</scope>
    <source>
        <strain evidence="6 7">DSM 106146</strain>
    </source>
</reference>
<gene>
    <name evidence="6" type="ORF">HNP82_002983</name>
</gene>
<dbReference type="RefSeq" id="WP_183775944.1">
    <property type="nucleotide sequence ID" value="NZ_CAWVEG010000037.1"/>
</dbReference>
<accession>A0A7W8HCF7</accession>
<keyword evidence="7" id="KW-1185">Reference proteome</keyword>
<dbReference type="Gene3D" id="1.10.10.10">
    <property type="entry name" value="Winged helix-like DNA-binding domain superfamily/Winged helix DNA-binding domain"/>
    <property type="match status" value="1"/>
</dbReference>
<evidence type="ECO:0000259" key="5">
    <source>
        <dbReference type="PROSITE" id="PS50931"/>
    </source>
</evidence>
<evidence type="ECO:0000256" key="1">
    <source>
        <dbReference type="ARBA" id="ARBA00009437"/>
    </source>
</evidence>
<dbReference type="Pfam" id="PF00126">
    <property type="entry name" value="HTH_1"/>
    <property type="match status" value="1"/>
</dbReference>
<dbReference type="GO" id="GO:0003700">
    <property type="term" value="F:DNA-binding transcription factor activity"/>
    <property type="evidence" value="ECO:0007669"/>
    <property type="project" value="InterPro"/>
</dbReference>
<dbReference type="GO" id="GO:0003677">
    <property type="term" value="F:DNA binding"/>
    <property type="evidence" value="ECO:0007669"/>
    <property type="project" value="UniProtKB-KW"/>
</dbReference>
<dbReference type="InterPro" id="IPR000847">
    <property type="entry name" value="LysR_HTH_N"/>
</dbReference>